<name>A0A7U5TH04_ECOLX</name>
<protein>
    <submittedName>
        <fullName evidence="1">Uncharacterized protein</fullName>
    </submittedName>
</protein>
<evidence type="ECO:0000313" key="2">
    <source>
        <dbReference type="Proteomes" id="UP000239554"/>
    </source>
</evidence>
<accession>A0A7U5TH04</accession>
<dbReference type="EMBL" id="CP026399">
    <property type="protein sequence ID" value="AUY01004.1"/>
    <property type="molecule type" value="Genomic_DNA"/>
</dbReference>
<proteinExistence type="predicted"/>
<dbReference type="RefSeq" id="WP_104457374.1">
    <property type="nucleotide sequence ID" value="NZ_CP026399.1"/>
</dbReference>
<dbReference type="Proteomes" id="UP000239554">
    <property type="component" value="Chromosome"/>
</dbReference>
<evidence type="ECO:0000313" key="1">
    <source>
        <dbReference type="EMBL" id="AUY01004.1"/>
    </source>
</evidence>
<sequence>MTTKKAVAFLTNKTEAPIHIMAKSDEGTMGTIVVAPTDVVEVPAETLKIGGVKQLLDEGKLKEVDEATVAKIKAEHDKALESEDE</sequence>
<reference evidence="1 2" key="1">
    <citation type="journal article" date="2018" name="MBio">
        <title>Genomic Analysis of Hospital Plumbing Reveals Diverse Reservoir of Bacterial Plasmids Conferring Carbapenem Resistance.</title>
        <authorList>
            <consortium name="NISC Comparative Sequencing Program"/>
            <person name="Weingarten R.A."/>
            <person name="Johnson R.C."/>
            <person name="Conlan S."/>
            <person name="Ramsburg A.M."/>
            <person name="Dekker J.P."/>
            <person name="Lau A.F."/>
            <person name="Khil P."/>
            <person name="Odom R.T."/>
            <person name="Deming C."/>
            <person name="Park M."/>
            <person name="Thomas P.J."/>
            <person name="Henderson D.K."/>
            <person name="Palmore T.N."/>
            <person name="Segre J.A."/>
            <person name="Frank K.M."/>
        </authorList>
    </citation>
    <scope>NUCLEOTIDE SEQUENCE [LARGE SCALE GENOMIC DNA]</scope>
    <source>
        <strain evidence="1 2">ECONIH4</strain>
    </source>
</reference>
<dbReference type="AlphaFoldDB" id="A0A7U5TH04"/>
<gene>
    <name evidence="1" type="ORF">C3F40_03745</name>
</gene>
<organism evidence="1 2">
    <name type="scientific">Escherichia coli</name>
    <dbReference type="NCBI Taxonomy" id="562"/>
    <lineage>
        <taxon>Bacteria</taxon>
        <taxon>Pseudomonadati</taxon>
        <taxon>Pseudomonadota</taxon>
        <taxon>Gammaproteobacteria</taxon>
        <taxon>Enterobacterales</taxon>
        <taxon>Enterobacteriaceae</taxon>
        <taxon>Escherichia</taxon>
    </lineage>
</organism>